<keyword evidence="2" id="KW-1185">Reference proteome</keyword>
<evidence type="ECO:0000313" key="2">
    <source>
        <dbReference type="Proteomes" id="UP000628775"/>
    </source>
</evidence>
<evidence type="ECO:0000313" key="1">
    <source>
        <dbReference type="EMBL" id="GGE51901.1"/>
    </source>
</evidence>
<reference evidence="1" key="2">
    <citation type="submission" date="2020-09" db="EMBL/GenBank/DDBJ databases">
        <authorList>
            <person name="Sun Q."/>
            <person name="Zhou Y."/>
        </authorList>
    </citation>
    <scope>NUCLEOTIDE SEQUENCE</scope>
    <source>
        <strain evidence="1">CGMCC 1.15371</strain>
    </source>
</reference>
<gene>
    <name evidence="1" type="ORF">GCM10011391_33400</name>
</gene>
<protein>
    <recommendedName>
        <fullName evidence="3">Sporulation protein YtxC</fullName>
    </recommendedName>
</protein>
<dbReference type="EMBL" id="BMIR01000020">
    <property type="protein sequence ID" value="GGE51901.1"/>
    <property type="molecule type" value="Genomic_DNA"/>
</dbReference>
<accession>A0A8J3DZQ3</accession>
<comment type="caution">
    <text evidence="1">The sequence shown here is derived from an EMBL/GenBank/DDBJ whole genome shotgun (WGS) entry which is preliminary data.</text>
</comment>
<name>A0A8J3DZQ3_9BACL</name>
<reference evidence="1" key="1">
    <citation type="journal article" date="2014" name="Int. J. Syst. Evol. Microbiol.">
        <title>Complete genome sequence of Corynebacterium casei LMG S-19264T (=DSM 44701T), isolated from a smear-ripened cheese.</title>
        <authorList>
            <consortium name="US DOE Joint Genome Institute (JGI-PGF)"/>
            <person name="Walter F."/>
            <person name="Albersmeier A."/>
            <person name="Kalinowski J."/>
            <person name="Ruckert C."/>
        </authorList>
    </citation>
    <scope>NUCLEOTIDE SEQUENCE</scope>
    <source>
        <strain evidence="1">CGMCC 1.15371</strain>
    </source>
</reference>
<evidence type="ECO:0008006" key="3">
    <source>
        <dbReference type="Google" id="ProtNLM"/>
    </source>
</evidence>
<dbReference type="AlphaFoldDB" id="A0A8J3DZQ3"/>
<dbReference type="Pfam" id="PF08812">
    <property type="entry name" value="YtxC"/>
    <property type="match status" value="1"/>
</dbReference>
<sequence length="281" mass="33137">MILMTMNSSHEAVSLYRFLYSRFANTIGIKRQHEEIELRFTEGLSEHLKSELIDSMTQYMIDFYEERWILHMIQESFYFTDESDQHDILDIVKAIFDGEKSELPKVDRLPSRQQIMRKVIEEVLVDHSSFSFKSLETFRLNDYFECLMETIELAIDEFKLQQEYAVFVDKLRKIVKTYKPLHHTVYAVDNDKAGYLLYDSNYQVVEAPPTVRSFYPLLKQWGVETQPSLLLTLIGLAPVTINVFTNREDHGMMHTLRKVFEESVHFYSLKEAEKLGLLFTG</sequence>
<organism evidence="1 2">
    <name type="scientific">Pullulanibacillus camelliae</name>
    <dbReference type="NCBI Taxonomy" id="1707096"/>
    <lineage>
        <taxon>Bacteria</taxon>
        <taxon>Bacillati</taxon>
        <taxon>Bacillota</taxon>
        <taxon>Bacilli</taxon>
        <taxon>Bacillales</taxon>
        <taxon>Sporolactobacillaceae</taxon>
        <taxon>Pullulanibacillus</taxon>
    </lineage>
</organism>
<proteinExistence type="predicted"/>
<dbReference type="Proteomes" id="UP000628775">
    <property type="component" value="Unassembled WGS sequence"/>
</dbReference>
<dbReference type="InterPro" id="IPR014199">
    <property type="entry name" value="Spore_YtxC"/>
</dbReference>